<keyword evidence="1" id="KW-0812">Transmembrane</keyword>
<keyword evidence="1" id="KW-0472">Membrane</keyword>
<feature type="transmembrane region" description="Helical" evidence="1">
    <location>
        <begin position="58"/>
        <end position="76"/>
    </location>
</feature>
<protein>
    <submittedName>
        <fullName evidence="2">Uncharacterized protein</fullName>
    </submittedName>
</protein>
<evidence type="ECO:0000256" key="1">
    <source>
        <dbReference type="SAM" id="Phobius"/>
    </source>
</evidence>
<sequence>MDSADELLELPSLQEAEAMALNEILFVDKSEYTKSSFEHEHRSTIVIDTINNDNNEPFFLYLFLLYISQSFSLLSAREEKRMRIGI</sequence>
<reference evidence="2 3" key="1">
    <citation type="journal article" date="2022" name="Int. J. Syst. Evol. Microbiol.">
        <title>Prevotella herbatica sp. nov., a plant polysaccharide-decomposing anaerobic bacterium isolated from a methanogenic reactor.</title>
        <authorList>
            <person name="Uek A."/>
            <person name="Tonouchi A."/>
            <person name="Kaku N."/>
            <person name="Ueki K."/>
        </authorList>
    </citation>
    <scope>NUCLEOTIDE SEQUENCE [LARGE SCALE GENOMIC DNA]</scope>
    <source>
        <strain evidence="2 3">WR041</strain>
    </source>
</reference>
<evidence type="ECO:0000313" key="3">
    <source>
        <dbReference type="Proteomes" id="UP001319045"/>
    </source>
</evidence>
<accession>A0ABM7NZC6</accession>
<evidence type="ECO:0000313" key="2">
    <source>
        <dbReference type="EMBL" id="BCS85847.1"/>
    </source>
</evidence>
<keyword evidence="1" id="KW-1133">Transmembrane helix</keyword>
<name>A0ABM7NZC6_9BACT</name>
<keyword evidence="3" id="KW-1185">Reference proteome</keyword>
<proteinExistence type="predicted"/>
<gene>
    <name evidence="2" type="ORF">prwr041_17400</name>
</gene>
<organism evidence="2 3">
    <name type="scientific">Prevotella herbatica</name>
    <dbReference type="NCBI Taxonomy" id="2801997"/>
    <lineage>
        <taxon>Bacteria</taxon>
        <taxon>Pseudomonadati</taxon>
        <taxon>Bacteroidota</taxon>
        <taxon>Bacteroidia</taxon>
        <taxon>Bacteroidales</taxon>
        <taxon>Prevotellaceae</taxon>
        <taxon>Prevotella</taxon>
    </lineage>
</organism>
<dbReference type="Proteomes" id="UP001319045">
    <property type="component" value="Chromosome"/>
</dbReference>
<dbReference type="EMBL" id="AP024484">
    <property type="protein sequence ID" value="BCS85847.1"/>
    <property type="molecule type" value="Genomic_DNA"/>
</dbReference>